<sequence length="515" mass="57653">MFICIRKYSLLLILITSSILNTSCIKGNSRKGNNDTTNAGNSTDPTEILSRNKIPFDKFIGVNGFHEDDVNNIKAAGLLRAYCNWDWFQGDNPNDQLIFQNSRGGWYFDDAFTKIKDAGITIAMCFQGAVKNLHGTGNFKFNDKPVDKPGLSTTDPASYTAISHTLFQIAARYGKTKVAANKLNVPASQAVSGLDLIEYIEVWNEPDKDWEGKNAQFSPQEYAAMLSACYDKIKEADPHMKVVMGGLATLSVDYIKGMKAWFEANRADKKFAADVINMHIYAFNNKINWSNPVQKPAETPEDALFKNKTAALVNYCENNIPQALVWISEFGWDTNPESVLSPKKIAGLSLNEVQARWIIRAFLEFAAARTNHAQVFALTDPSQNYISTWFGTSGLIDRTENFKKKESWYYTSALKNILENMAFAGEQKASDKNVLIYKFKNLNGENGVYAVWCKTSENKIISNFSLPVSVHAKKAEKIELVPGKDSGEKSELIINKKTVRLRISEKPVFISVDNI</sequence>
<comment type="caution">
    <text evidence="2">The sequence shown here is derived from an EMBL/GenBank/DDBJ whole genome shotgun (WGS) entry which is preliminary data.</text>
</comment>
<dbReference type="SUPFAM" id="SSF51445">
    <property type="entry name" value="(Trans)glycosidases"/>
    <property type="match status" value="1"/>
</dbReference>
<proteinExistence type="predicted"/>
<feature type="chain" id="PRO_5042269330" description="Asl1-like glycosyl hydrolase catalytic domain-containing protein" evidence="1">
    <location>
        <begin position="23"/>
        <end position="515"/>
    </location>
</feature>
<evidence type="ECO:0000313" key="2">
    <source>
        <dbReference type="EMBL" id="MCU7694180.1"/>
    </source>
</evidence>
<dbReference type="EMBL" id="JAOTPL010000007">
    <property type="protein sequence ID" value="MCU7694180.1"/>
    <property type="molecule type" value="Genomic_DNA"/>
</dbReference>
<protein>
    <recommendedName>
        <fullName evidence="4">Asl1-like glycosyl hydrolase catalytic domain-containing protein</fullName>
    </recommendedName>
</protein>
<evidence type="ECO:0000313" key="3">
    <source>
        <dbReference type="Proteomes" id="UP001209317"/>
    </source>
</evidence>
<dbReference type="RefSeq" id="WP_263037666.1">
    <property type="nucleotide sequence ID" value="NZ_JAOTPL010000007.1"/>
</dbReference>
<dbReference type="Gene3D" id="3.20.20.80">
    <property type="entry name" value="Glycosidases"/>
    <property type="match status" value="1"/>
</dbReference>
<organism evidence="2 3">
    <name type="scientific">Haoranjiania flava</name>
    <dbReference type="NCBI Taxonomy" id="1856322"/>
    <lineage>
        <taxon>Bacteria</taxon>
        <taxon>Pseudomonadati</taxon>
        <taxon>Bacteroidota</taxon>
        <taxon>Chitinophagia</taxon>
        <taxon>Chitinophagales</taxon>
        <taxon>Chitinophagaceae</taxon>
        <taxon>Haoranjiania</taxon>
    </lineage>
</organism>
<evidence type="ECO:0000256" key="1">
    <source>
        <dbReference type="SAM" id="SignalP"/>
    </source>
</evidence>
<reference evidence="2" key="1">
    <citation type="submission" date="2022-10" db="EMBL/GenBank/DDBJ databases">
        <authorList>
            <person name="Kim H.S."/>
            <person name="Kim J.-S."/>
            <person name="Suh M.K."/>
            <person name="Eom M.K."/>
            <person name="Lee J.-S."/>
        </authorList>
    </citation>
    <scope>NUCLEOTIDE SEQUENCE</scope>
    <source>
        <strain evidence="2">LIP-5</strain>
    </source>
</reference>
<evidence type="ECO:0008006" key="4">
    <source>
        <dbReference type="Google" id="ProtNLM"/>
    </source>
</evidence>
<dbReference type="Proteomes" id="UP001209317">
    <property type="component" value="Unassembled WGS sequence"/>
</dbReference>
<dbReference type="PANTHER" id="PTHR12631">
    <property type="entry name" value="ALPHA-L-IDURONIDASE"/>
    <property type="match status" value="1"/>
</dbReference>
<dbReference type="AlphaFoldDB" id="A0AAE3IL57"/>
<gene>
    <name evidence="2" type="ORF">OD355_06595</name>
</gene>
<keyword evidence="1" id="KW-0732">Signal</keyword>
<accession>A0AAE3IL57</accession>
<dbReference type="GO" id="GO:0004553">
    <property type="term" value="F:hydrolase activity, hydrolyzing O-glycosyl compounds"/>
    <property type="evidence" value="ECO:0007669"/>
    <property type="project" value="TreeGrafter"/>
</dbReference>
<feature type="signal peptide" evidence="1">
    <location>
        <begin position="1"/>
        <end position="22"/>
    </location>
</feature>
<dbReference type="InterPro" id="IPR051923">
    <property type="entry name" value="Glycosyl_Hydrolase_39"/>
</dbReference>
<name>A0AAE3IL57_9BACT</name>
<keyword evidence="3" id="KW-1185">Reference proteome</keyword>
<dbReference type="PANTHER" id="PTHR12631:SF10">
    <property type="entry name" value="BETA-XYLOSIDASE-LIKE PROTEIN-RELATED"/>
    <property type="match status" value="1"/>
</dbReference>
<dbReference type="InterPro" id="IPR017853">
    <property type="entry name" value="GH"/>
</dbReference>